<gene>
    <name evidence="18" type="primary">ABSGL_07585.1 scaffold 8890</name>
</gene>
<dbReference type="OrthoDB" id="5396806at2759"/>
<feature type="compositionally biased region" description="Low complexity" evidence="16">
    <location>
        <begin position="705"/>
        <end position="723"/>
    </location>
</feature>
<dbReference type="InParanoid" id="A0A168P6F6"/>
<keyword evidence="9" id="KW-0227">DNA damage</keyword>
<keyword evidence="14" id="KW-0234">DNA repair</keyword>
<protein>
    <recommendedName>
        <fullName evidence="5">RNA polymerase II degradation factor 1</fullName>
    </recommendedName>
</protein>
<evidence type="ECO:0000256" key="2">
    <source>
        <dbReference type="ARBA" id="ARBA00004496"/>
    </source>
</evidence>
<dbReference type="STRING" id="4829.A0A168P6F6"/>
<feature type="compositionally biased region" description="Basic and acidic residues" evidence="16">
    <location>
        <begin position="104"/>
        <end position="114"/>
    </location>
</feature>
<feature type="compositionally biased region" description="Low complexity" evidence="16">
    <location>
        <begin position="738"/>
        <end position="754"/>
    </location>
</feature>
<name>A0A168P6F6_ABSGL</name>
<evidence type="ECO:0000256" key="12">
    <source>
        <dbReference type="ARBA" id="ARBA00022895"/>
    </source>
</evidence>
<keyword evidence="10" id="KW-0833">Ubl conjugation pathway</keyword>
<evidence type="ECO:0000256" key="10">
    <source>
        <dbReference type="ARBA" id="ARBA00022786"/>
    </source>
</evidence>
<keyword evidence="12" id="KW-0779">Telomere</keyword>
<evidence type="ECO:0000256" key="13">
    <source>
        <dbReference type="ARBA" id="ARBA00023125"/>
    </source>
</evidence>
<dbReference type="GO" id="GO:0006281">
    <property type="term" value="P:DNA repair"/>
    <property type="evidence" value="ECO:0007669"/>
    <property type="project" value="UniProtKB-KW"/>
</dbReference>
<evidence type="ECO:0000313" key="18">
    <source>
        <dbReference type="EMBL" id="SAM01836.1"/>
    </source>
</evidence>
<dbReference type="InterPro" id="IPR041803">
    <property type="entry name" value="DEF1_CUE"/>
</dbReference>
<dbReference type="GO" id="GO:0043130">
    <property type="term" value="F:ubiquitin binding"/>
    <property type="evidence" value="ECO:0007669"/>
    <property type="project" value="InterPro"/>
</dbReference>
<dbReference type="GO" id="GO:0005634">
    <property type="term" value="C:nucleus"/>
    <property type="evidence" value="ECO:0007669"/>
    <property type="project" value="UniProtKB-SubCell"/>
</dbReference>
<evidence type="ECO:0000256" key="5">
    <source>
        <dbReference type="ARBA" id="ARBA00020536"/>
    </source>
</evidence>
<evidence type="ECO:0000256" key="15">
    <source>
        <dbReference type="ARBA" id="ARBA00023242"/>
    </source>
</evidence>
<evidence type="ECO:0000256" key="16">
    <source>
        <dbReference type="SAM" id="MobiDB-lite"/>
    </source>
</evidence>
<feature type="compositionally biased region" description="Basic and acidic residues" evidence="16">
    <location>
        <begin position="264"/>
        <end position="276"/>
    </location>
</feature>
<feature type="region of interest" description="Disordered" evidence="16">
    <location>
        <begin position="1"/>
        <end position="22"/>
    </location>
</feature>
<accession>A0A168P6F6</accession>
<feature type="domain" description="CUE" evidence="17">
    <location>
        <begin position="24"/>
        <end position="64"/>
    </location>
</feature>
<feature type="region of interest" description="Disordered" evidence="16">
    <location>
        <begin position="352"/>
        <end position="477"/>
    </location>
</feature>
<dbReference type="CDD" id="cd14368">
    <property type="entry name" value="CUE_DEF1_like"/>
    <property type="match status" value="1"/>
</dbReference>
<feature type="compositionally biased region" description="Polar residues" evidence="16">
    <location>
        <begin position="537"/>
        <end position="547"/>
    </location>
</feature>
<dbReference type="Pfam" id="PF02845">
    <property type="entry name" value="CUE"/>
    <property type="match status" value="1"/>
</dbReference>
<dbReference type="PANTHER" id="PTHR16308">
    <property type="entry name" value="UBIQUITIN ASSOCIATED PROTEIN 2-LIKE/LINGERER"/>
    <property type="match status" value="1"/>
</dbReference>
<dbReference type="GO" id="GO:0003677">
    <property type="term" value="F:DNA binding"/>
    <property type="evidence" value="ECO:0007669"/>
    <property type="project" value="UniProtKB-KW"/>
</dbReference>
<dbReference type="EMBL" id="LT553587">
    <property type="protein sequence ID" value="SAM01836.1"/>
    <property type="molecule type" value="Genomic_DNA"/>
</dbReference>
<keyword evidence="19" id="KW-1185">Reference proteome</keyword>
<evidence type="ECO:0000256" key="3">
    <source>
        <dbReference type="ARBA" id="ARBA00004574"/>
    </source>
</evidence>
<feature type="region of interest" description="Disordered" evidence="16">
    <location>
        <begin position="678"/>
        <end position="697"/>
    </location>
</feature>
<keyword evidence="13" id="KW-0238">DNA-binding</keyword>
<feature type="compositionally biased region" description="Polar residues" evidence="16">
    <location>
        <begin position="1"/>
        <end position="14"/>
    </location>
</feature>
<comment type="similarity">
    <text evidence="4">Belongs to the DEF1 family.</text>
</comment>
<dbReference type="InterPro" id="IPR003892">
    <property type="entry name" value="CUE"/>
</dbReference>
<sequence length="771" mass="84147">MTSYATRTQSSTEQNDLKKLKSKYSSKLPTLKELFADWSDEDLLFALDEADGVLEVAVDRISEGHATQWGEVKTKKAKKEAQQKAKAAAAASVPSSAQTMSYQKPERTYSERPKPAKARVPSTNNYSRKPAATTTSSWGYNSGQKPSSSSSVLDNAGGSWASIASTKPAHDSSSDWNSSSNNITDTTITSTTTDSWNQPSWTAEDKEITETTTSSALLDDADKPKSWASLLKSQPKPEPVQKPDSDWNSNEEQQHTTDVVEEAWNTKDDEPVKDEWSAPIETPVDAWNAPTETATDAWGSSAAPVESEPAEDKESKKTVHQLTEDAPVVMPKNNDVTVSSVDVKFGSLNLDDEVNATTTPAVAQESTPVEESLTDTKVESQPQPQAPTEPAVEQNTTATTNPSAIGHQQPTEQTQQPSYLKQEAAFAQPQAQAPAQLQGQGQSPAQPQPHQQAQQQPQQIPQLPQQIPQQQQQQHQPFGMDHLTSAYSSYLPNQHPTGMSGFGMSPMGNLPDYGAYGTEAQRVAAMGYYDPSSFNNSPAATNASSYPSRDKFGQDSSSIGTPQGQTTPGQTQGLHGQQMYPGMPYYPYYYMPNHYNAYQQSMYGQPMMNKNMYPNMYQQQQQAASVSKPSAQSPYGGNGATAATASTASPYALHSQLYGQQPSNVAGMGGGYDDLQQPFGLHDYQKSPYGNAGGQQLQGFLGHHLQGQQQPTQQPSQQGQGQPIDPSKNDASRGNVTSSSQPQQQPHQMNYFGQQQMFNYQQYPQQQYWNQ</sequence>
<dbReference type="Proteomes" id="UP000078561">
    <property type="component" value="Unassembled WGS sequence"/>
</dbReference>
<evidence type="ECO:0000256" key="9">
    <source>
        <dbReference type="ARBA" id="ARBA00022763"/>
    </source>
</evidence>
<feature type="compositionally biased region" description="Low complexity" evidence="16">
    <location>
        <begin position="174"/>
        <end position="197"/>
    </location>
</feature>
<feature type="compositionally biased region" description="Low complexity" evidence="16">
    <location>
        <begin position="427"/>
        <end position="477"/>
    </location>
</feature>
<evidence type="ECO:0000256" key="1">
    <source>
        <dbReference type="ARBA" id="ARBA00004123"/>
    </source>
</evidence>
<feature type="compositionally biased region" description="Polar residues" evidence="16">
    <location>
        <begin position="93"/>
        <end position="102"/>
    </location>
</feature>
<feature type="compositionally biased region" description="Polar residues" evidence="16">
    <location>
        <begin position="393"/>
        <end position="419"/>
    </location>
</feature>
<organism evidence="18">
    <name type="scientific">Absidia glauca</name>
    <name type="common">Pin mould</name>
    <dbReference type="NCBI Taxonomy" id="4829"/>
    <lineage>
        <taxon>Eukaryota</taxon>
        <taxon>Fungi</taxon>
        <taxon>Fungi incertae sedis</taxon>
        <taxon>Mucoromycota</taxon>
        <taxon>Mucoromycotina</taxon>
        <taxon>Mucoromycetes</taxon>
        <taxon>Mucorales</taxon>
        <taxon>Cunninghamellaceae</taxon>
        <taxon>Absidia</taxon>
    </lineage>
</organism>
<feature type="region of interest" description="Disordered" evidence="16">
    <location>
        <begin position="537"/>
        <end position="576"/>
    </location>
</feature>
<dbReference type="PANTHER" id="PTHR16308:SF13">
    <property type="entry name" value="PROTEIN LINGERER"/>
    <property type="match status" value="1"/>
</dbReference>
<dbReference type="AlphaFoldDB" id="A0A168P6F6"/>
<keyword evidence="6" id="KW-0158">Chromosome</keyword>
<feature type="region of interest" description="Disordered" evidence="16">
    <location>
        <begin position="705"/>
        <end position="754"/>
    </location>
</feature>
<evidence type="ECO:0000256" key="4">
    <source>
        <dbReference type="ARBA" id="ARBA00005491"/>
    </source>
</evidence>
<feature type="compositionally biased region" description="Polar residues" evidence="16">
    <location>
        <begin position="355"/>
        <end position="369"/>
    </location>
</feature>
<feature type="compositionally biased region" description="Low complexity" evidence="16">
    <location>
        <begin position="560"/>
        <end position="576"/>
    </location>
</feature>
<feature type="region of interest" description="Disordered" evidence="16">
    <location>
        <begin position="71"/>
        <end position="333"/>
    </location>
</feature>
<dbReference type="InterPro" id="IPR051833">
    <property type="entry name" value="TC-DDR_regulator"/>
</dbReference>
<evidence type="ECO:0000256" key="14">
    <source>
        <dbReference type="ARBA" id="ARBA00023204"/>
    </source>
</evidence>
<keyword evidence="8" id="KW-0597">Phosphoprotein</keyword>
<evidence type="ECO:0000256" key="6">
    <source>
        <dbReference type="ARBA" id="ARBA00022454"/>
    </source>
</evidence>
<evidence type="ECO:0000256" key="11">
    <source>
        <dbReference type="ARBA" id="ARBA00022843"/>
    </source>
</evidence>
<evidence type="ECO:0000313" key="19">
    <source>
        <dbReference type="Proteomes" id="UP000078561"/>
    </source>
</evidence>
<proteinExistence type="inferred from homology"/>
<feature type="compositionally biased region" description="Polar residues" evidence="16">
    <location>
        <begin position="121"/>
        <end position="153"/>
    </location>
</feature>
<keyword evidence="11" id="KW-0832">Ubl conjugation</keyword>
<keyword evidence="7" id="KW-0963">Cytoplasm</keyword>
<feature type="region of interest" description="Disordered" evidence="16">
    <location>
        <begin position="619"/>
        <end position="643"/>
    </location>
</feature>
<dbReference type="FunCoup" id="A0A168P6F6">
    <property type="interactions" value="217"/>
</dbReference>
<reference evidence="18" key="1">
    <citation type="submission" date="2016-04" db="EMBL/GenBank/DDBJ databases">
        <authorList>
            <person name="Evans L.H."/>
            <person name="Alamgir A."/>
            <person name="Owens N."/>
            <person name="Weber N.D."/>
            <person name="Virtaneva K."/>
            <person name="Barbian K."/>
            <person name="Babar A."/>
            <person name="Rosenke K."/>
        </authorList>
    </citation>
    <scope>NUCLEOTIDE SEQUENCE [LARGE SCALE GENOMIC DNA]</scope>
    <source>
        <strain evidence="18">CBS 101.48</strain>
    </source>
</reference>
<keyword evidence="15" id="KW-0539">Nucleus</keyword>
<evidence type="ECO:0000256" key="7">
    <source>
        <dbReference type="ARBA" id="ARBA00022490"/>
    </source>
</evidence>
<dbReference type="GO" id="GO:0005737">
    <property type="term" value="C:cytoplasm"/>
    <property type="evidence" value="ECO:0007669"/>
    <property type="project" value="UniProtKB-SubCell"/>
</dbReference>
<dbReference type="GO" id="GO:0000781">
    <property type="term" value="C:chromosome, telomeric region"/>
    <property type="evidence" value="ECO:0007669"/>
    <property type="project" value="UniProtKB-SubCell"/>
</dbReference>
<evidence type="ECO:0000256" key="8">
    <source>
        <dbReference type="ARBA" id="ARBA00022553"/>
    </source>
</evidence>
<dbReference type="OMA" id="AGNQATH"/>
<evidence type="ECO:0000259" key="17">
    <source>
        <dbReference type="Pfam" id="PF02845"/>
    </source>
</evidence>
<comment type="subcellular location">
    <subcellularLocation>
        <location evidence="3">Chromosome</location>
        <location evidence="3">Telomere</location>
    </subcellularLocation>
    <subcellularLocation>
        <location evidence="2">Cytoplasm</location>
    </subcellularLocation>
    <subcellularLocation>
        <location evidence="1">Nucleus</location>
    </subcellularLocation>
</comment>